<evidence type="ECO:0000256" key="12">
    <source>
        <dbReference type="PIRSR" id="PIRSR602401-1"/>
    </source>
</evidence>
<dbReference type="PANTHER" id="PTHR24291:SF187">
    <property type="entry name" value="CYTOCHROME P450 4AE1-RELATED"/>
    <property type="match status" value="1"/>
</dbReference>
<dbReference type="PRINTS" id="PR00385">
    <property type="entry name" value="P450"/>
</dbReference>
<evidence type="ECO:0000256" key="2">
    <source>
        <dbReference type="ARBA" id="ARBA00004174"/>
    </source>
</evidence>
<keyword evidence="14" id="KW-1133">Transmembrane helix</keyword>
<evidence type="ECO:0000256" key="6">
    <source>
        <dbReference type="ARBA" id="ARBA00022723"/>
    </source>
</evidence>
<keyword evidence="10 12" id="KW-0408">Iron</keyword>
<comment type="cofactor">
    <cofactor evidence="1 12">
        <name>heme</name>
        <dbReference type="ChEBI" id="CHEBI:30413"/>
    </cofactor>
</comment>
<evidence type="ECO:0000256" key="14">
    <source>
        <dbReference type="SAM" id="Phobius"/>
    </source>
</evidence>
<feature type="non-terminal residue" evidence="15">
    <location>
        <position position="509"/>
    </location>
</feature>
<comment type="subcellular location">
    <subcellularLocation>
        <location evidence="3">Endoplasmic reticulum membrane</location>
        <topology evidence="3">Peripheral membrane protein</topology>
    </subcellularLocation>
    <subcellularLocation>
        <location evidence="2">Microsome membrane</location>
        <topology evidence="2">Peripheral membrane protein</topology>
    </subcellularLocation>
</comment>
<dbReference type="GO" id="GO:0005506">
    <property type="term" value="F:iron ion binding"/>
    <property type="evidence" value="ECO:0007669"/>
    <property type="project" value="InterPro"/>
</dbReference>
<sequence>LIAFTNLEMILLLAISVFVILITSWLLQYYKYEKFLGKFKGPRPLPLFGNTLQFGKTTDLLPVLLDNRKKYGNVYKLYFGFSPPFLVISNVKFLEYLLGSTKILEKSLEYKFLYRWLGTGLLTSESLKWKKHRKILTPAFHFQILEQFVDVFDHYGNILVKKLEQEVGKKSVDVYTYVTLCSLDVICATSMGTKVHAQDNSESKYVFSVKEMSRIIMDRMFSAPKRIDSLYYFSKDYQKETEALKVLHGYTDSVIRSRKQEIIKNNGQNDKVALGEDDIGRKERKTFLDILLQYTKDGQSMTDAEIREEVNTFMFEGHDTTASAISFALYALAENPDVQRKVVEELRSIFGDDKDRPATHRELQEMKYLEMVIKETLRLYPSVPFYIRHVHEDVEYDGGIIPKGTNLMIFAYGLHRDAETFPETKRFDPERFTQENQVGRSPYAYVPFSAGPRNCIGQKYAMLEMKSLLAKVLRNYELLEVPEHKIVLASESVLKSATGMHVQLRKRNL</sequence>
<evidence type="ECO:0000256" key="8">
    <source>
        <dbReference type="ARBA" id="ARBA00022848"/>
    </source>
</evidence>
<evidence type="ECO:0000256" key="5">
    <source>
        <dbReference type="ARBA" id="ARBA00022617"/>
    </source>
</evidence>
<dbReference type="PANTHER" id="PTHR24291">
    <property type="entry name" value="CYTOCHROME P450 FAMILY 4"/>
    <property type="match status" value="1"/>
</dbReference>
<comment type="similarity">
    <text evidence="4 13">Belongs to the cytochrome P450 family.</text>
</comment>
<dbReference type="InterPro" id="IPR036396">
    <property type="entry name" value="Cyt_P450_sf"/>
</dbReference>
<dbReference type="Proteomes" id="UP000801492">
    <property type="component" value="Unassembled WGS sequence"/>
</dbReference>
<keyword evidence="8" id="KW-0492">Microsome</keyword>
<dbReference type="Pfam" id="PF00067">
    <property type="entry name" value="p450"/>
    <property type="match status" value="1"/>
</dbReference>
<accession>A0A8K0GF26</accession>
<protein>
    <recommendedName>
        <fullName evidence="17">Cytochrome P450</fullName>
    </recommendedName>
</protein>
<dbReference type="InterPro" id="IPR017972">
    <property type="entry name" value="Cyt_P450_CS"/>
</dbReference>
<organism evidence="15 16">
    <name type="scientific">Ignelater luminosus</name>
    <name type="common">Cucubano</name>
    <name type="synonym">Pyrophorus luminosus</name>
    <dbReference type="NCBI Taxonomy" id="2038154"/>
    <lineage>
        <taxon>Eukaryota</taxon>
        <taxon>Metazoa</taxon>
        <taxon>Ecdysozoa</taxon>
        <taxon>Arthropoda</taxon>
        <taxon>Hexapoda</taxon>
        <taxon>Insecta</taxon>
        <taxon>Pterygota</taxon>
        <taxon>Neoptera</taxon>
        <taxon>Endopterygota</taxon>
        <taxon>Coleoptera</taxon>
        <taxon>Polyphaga</taxon>
        <taxon>Elateriformia</taxon>
        <taxon>Elateroidea</taxon>
        <taxon>Elateridae</taxon>
        <taxon>Agrypninae</taxon>
        <taxon>Pyrophorini</taxon>
        <taxon>Ignelater</taxon>
    </lineage>
</organism>
<feature type="binding site" description="axial binding residue" evidence="12">
    <location>
        <position position="455"/>
    </location>
    <ligand>
        <name>heme</name>
        <dbReference type="ChEBI" id="CHEBI:30413"/>
    </ligand>
    <ligandPart>
        <name>Fe</name>
        <dbReference type="ChEBI" id="CHEBI:18248"/>
    </ligandPart>
</feature>
<proteinExistence type="inferred from homology"/>
<dbReference type="GO" id="GO:0004497">
    <property type="term" value="F:monooxygenase activity"/>
    <property type="evidence" value="ECO:0007669"/>
    <property type="project" value="UniProtKB-KW"/>
</dbReference>
<evidence type="ECO:0000256" key="13">
    <source>
        <dbReference type="RuleBase" id="RU000461"/>
    </source>
</evidence>
<keyword evidence="6 12" id="KW-0479">Metal-binding</keyword>
<dbReference type="InterPro" id="IPR050196">
    <property type="entry name" value="Cytochrome_P450_Monoox"/>
</dbReference>
<evidence type="ECO:0000256" key="7">
    <source>
        <dbReference type="ARBA" id="ARBA00022824"/>
    </source>
</evidence>
<dbReference type="InterPro" id="IPR001128">
    <property type="entry name" value="Cyt_P450"/>
</dbReference>
<comment type="caution">
    <text evidence="15">The sequence shown here is derived from an EMBL/GenBank/DDBJ whole genome shotgun (WGS) entry which is preliminary data.</text>
</comment>
<evidence type="ECO:0000313" key="15">
    <source>
        <dbReference type="EMBL" id="KAF2897329.1"/>
    </source>
</evidence>
<evidence type="ECO:0000256" key="9">
    <source>
        <dbReference type="ARBA" id="ARBA00023002"/>
    </source>
</evidence>
<evidence type="ECO:0008006" key="17">
    <source>
        <dbReference type="Google" id="ProtNLM"/>
    </source>
</evidence>
<keyword evidence="5 12" id="KW-0349">Heme</keyword>
<dbReference type="GO" id="GO:0005789">
    <property type="term" value="C:endoplasmic reticulum membrane"/>
    <property type="evidence" value="ECO:0007669"/>
    <property type="project" value="UniProtKB-SubCell"/>
</dbReference>
<keyword evidence="9 13" id="KW-0560">Oxidoreductase</keyword>
<keyword evidence="7" id="KW-0256">Endoplasmic reticulum</keyword>
<dbReference type="EMBL" id="VTPC01004287">
    <property type="protein sequence ID" value="KAF2897329.1"/>
    <property type="molecule type" value="Genomic_DNA"/>
</dbReference>
<keyword evidence="14" id="KW-0472">Membrane</keyword>
<dbReference type="PRINTS" id="PR00463">
    <property type="entry name" value="EP450I"/>
</dbReference>
<dbReference type="GO" id="GO:0016705">
    <property type="term" value="F:oxidoreductase activity, acting on paired donors, with incorporation or reduction of molecular oxygen"/>
    <property type="evidence" value="ECO:0007669"/>
    <property type="project" value="InterPro"/>
</dbReference>
<dbReference type="SUPFAM" id="SSF48264">
    <property type="entry name" value="Cytochrome P450"/>
    <property type="match status" value="1"/>
</dbReference>
<dbReference type="Gene3D" id="1.10.630.10">
    <property type="entry name" value="Cytochrome P450"/>
    <property type="match status" value="1"/>
</dbReference>
<feature type="transmembrane region" description="Helical" evidence="14">
    <location>
        <begin position="6"/>
        <end position="30"/>
    </location>
</feature>
<keyword evidence="16" id="KW-1185">Reference proteome</keyword>
<reference evidence="15" key="1">
    <citation type="submission" date="2019-08" db="EMBL/GenBank/DDBJ databases">
        <title>The genome of the North American firefly Photinus pyralis.</title>
        <authorList>
            <consortium name="Photinus pyralis genome working group"/>
            <person name="Fallon T.R."/>
            <person name="Sander Lower S.E."/>
            <person name="Weng J.-K."/>
        </authorList>
    </citation>
    <scope>NUCLEOTIDE SEQUENCE</scope>
    <source>
        <strain evidence="15">TRF0915ILg1</strain>
        <tissue evidence="15">Whole body</tissue>
    </source>
</reference>
<keyword evidence="14" id="KW-0812">Transmembrane</keyword>
<evidence type="ECO:0000256" key="4">
    <source>
        <dbReference type="ARBA" id="ARBA00010617"/>
    </source>
</evidence>
<dbReference type="FunFam" id="1.10.630.10:FF:000182">
    <property type="entry name" value="Cytochrome P450 3A4"/>
    <property type="match status" value="1"/>
</dbReference>
<dbReference type="CDD" id="cd20628">
    <property type="entry name" value="CYP4"/>
    <property type="match status" value="1"/>
</dbReference>
<dbReference type="OrthoDB" id="1470350at2759"/>
<evidence type="ECO:0000256" key="3">
    <source>
        <dbReference type="ARBA" id="ARBA00004406"/>
    </source>
</evidence>
<keyword evidence="11 13" id="KW-0503">Monooxygenase</keyword>
<gene>
    <name evidence="15" type="ORF">ILUMI_08847</name>
</gene>
<dbReference type="PROSITE" id="PS00086">
    <property type="entry name" value="CYTOCHROME_P450"/>
    <property type="match status" value="1"/>
</dbReference>
<evidence type="ECO:0000256" key="10">
    <source>
        <dbReference type="ARBA" id="ARBA00023004"/>
    </source>
</evidence>
<name>A0A8K0GF26_IGNLU</name>
<evidence type="ECO:0000313" key="16">
    <source>
        <dbReference type="Proteomes" id="UP000801492"/>
    </source>
</evidence>
<dbReference type="InterPro" id="IPR002401">
    <property type="entry name" value="Cyt_P450_E_grp-I"/>
</dbReference>
<dbReference type="GO" id="GO:0020037">
    <property type="term" value="F:heme binding"/>
    <property type="evidence" value="ECO:0007669"/>
    <property type="project" value="InterPro"/>
</dbReference>
<evidence type="ECO:0000256" key="11">
    <source>
        <dbReference type="ARBA" id="ARBA00023033"/>
    </source>
</evidence>
<dbReference type="AlphaFoldDB" id="A0A8K0GF26"/>
<evidence type="ECO:0000256" key="1">
    <source>
        <dbReference type="ARBA" id="ARBA00001971"/>
    </source>
</evidence>